<feature type="domain" description="Fibronectin type-III" evidence="2">
    <location>
        <begin position="1"/>
        <end position="68"/>
    </location>
</feature>
<dbReference type="InterPro" id="IPR013783">
    <property type="entry name" value="Ig-like_fold"/>
</dbReference>
<dbReference type="CDD" id="cd00063">
    <property type="entry name" value="FN3"/>
    <property type="match status" value="3"/>
</dbReference>
<proteinExistence type="predicted"/>
<gene>
    <name evidence="3" type="ORF">HYY20_03620</name>
</gene>
<evidence type="ECO:0000259" key="2">
    <source>
        <dbReference type="PROSITE" id="PS50853"/>
    </source>
</evidence>
<comment type="caution">
    <text evidence="3">The sequence shown here is derived from an EMBL/GenBank/DDBJ whole genome shotgun (WGS) entry which is preliminary data.</text>
</comment>
<accession>A0A932CMC8</accession>
<dbReference type="SUPFAM" id="SSF49265">
    <property type="entry name" value="Fibronectin type III"/>
    <property type="match status" value="2"/>
</dbReference>
<dbReference type="SMART" id="SM00060">
    <property type="entry name" value="FN3"/>
    <property type="match status" value="2"/>
</dbReference>
<feature type="domain" description="Fibronectin type-III" evidence="2">
    <location>
        <begin position="78"/>
        <end position="165"/>
    </location>
</feature>
<evidence type="ECO:0000313" key="3">
    <source>
        <dbReference type="EMBL" id="MBI2875948.1"/>
    </source>
</evidence>
<sequence length="267" mass="28077">AATDNVGVMGYRIYQGDTLLGTVDGSTTSYEVIGLSPKTQYGFTVKAGDAAGNWSSAGLSVSVKTKAAADNAPPSWPRRSSLTASNVGTTSLTLSWPAATDNVGVTGYQIYQGDTLLATVDGSATSYEVTGLSPETPYSFKVKAGDGAGNWSKNALSASVTTLGETDTTPPSWPTRPRSQLRVSGVGATSLTLNWPAAKDDVGVTGYRIRIYKKEKQEKTLVATVEVLDTSYEVTGLSSKTTYLFEVEAGDAADNWSGKLSVTRKTR</sequence>
<feature type="domain" description="Fibronectin type-III" evidence="2">
    <location>
        <begin position="177"/>
        <end position="267"/>
    </location>
</feature>
<dbReference type="PANTHER" id="PTHR46708:SF2">
    <property type="entry name" value="FIBRONECTIN TYPE-III DOMAIN-CONTAINING PROTEIN"/>
    <property type="match status" value="1"/>
</dbReference>
<dbReference type="InterPro" id="IPR003961">
    <property type="entry name" value="FN3_dom"/>
</dbReference>
<dbReference type="Gene3D" id="2.60.40.10">
    <property type="entry name" value="Immunoglobulins"/>
    <property type="match status" value="3"/>
</dbReference>
<protein>
    <submittedName>
        <fullName evidence="3">Fibronectin type III domain-containing protein</fullName>
    </submittedName>
</protein>
<dbReference type="PRINTS" id="PR00014">
    <property type="entry name" value="FNTYPEIII"/>
</dbReference>
<dbReference type="PANTHER" id="PTHR46708">
    <property type="entry name" value="TENASCIN"/>
    <property type="match status" value="1"/>
</dbReference>
<feature type="non-terminal residue" evidence="3">
    <location>
        <position position="1"/>
    </location>
</feature>
<dbReference type="Proteomes" id="UP000769766">
    <property type="component" value="Unassembled WGS sequence"/>
</dbReference>
<evidence type="ECO:0000313" key="4">
    <source>
        <dbReference type="Proteomes" id="UP000769766"/>
    </source>
</evidence>
<organism evidence="3 4">
    <name type="scientific">Tectimicrobiota bacterium</name>
    <dbReference type="NCBI Taxonomy" id="2528274"/>
    <lineage>
        <taxon>Bacteria</taxon>
        <taxon>Pseudomonadati</taxon>
        <taxon>Nitrospinota/Tectimicrobiota group</taxon>
        <taxon>Candidatus Tectimicrobiota</taxon>
    </lineage>
</organism>
<dbReference type="Pfam" id="PF00041">
    <property type="entry name" value="fn3"/>
    <property type="match status" value="2"/>
</dbReference>
<keyword evidence="1" id="KW-0677">Repeat</keyword>
<reference evidence="3" key="1">
    <citation type="submission" date="2020-07" db="EMBL/GenBank/DDBJ databases">
        <title>Huge and variable diversity of episymbiotic CPR bacteria and DPANN archaea in groundwater ecosystems.</title>
        <authorList>
            <person name="He C.Y."/>
            <person name="Keren R."/>
            <person name="Whittaker M."/>
            <person name="Farag I.F."/>
            <person name="Doudna J."/>
            <person name="Cate J.H.D."/>
            <person name="Banfield J.F."/>
        </authorList>
    </citation>
    <scope>NUCLEOTIDE SEQUENCE</scope>
    <source>
        <strain evidence="3">NC_groundwater_672_Ag_B-0.1um_62_36</strain>
    </source>
</reference>
<dbReference type="InterPro" id="IPR050991">
    <property type="entry name" value="ECM_Regulatory_Proteins"/>
</dbReference>
<dbReference type="InterPro" id="IPR036116">
    <property type="entry name" value="FN3_sf"/>
</dbReference>
<evidence type="ECO:0000256" key="1">
    <source>
        <dbReference type="ARBA" id="ARBA00022737"/>
    </source>
</evidence>
<dbReference type="PROSITE" id="PS50853">
    <property type="entry name" value="FN3"/>
    <property type="match status" value="3"/>
</dbReference>
<dbReference type="AlphaFoldDB" id="A0A932CMC8"/>
<dbReference type="EMBL" id="JACPRF010000110">
    <property type="protein sequence ID" value="MBI2875948.1"/>
    <property type="molecule type" value="Genomic_DNA"/>
</dbReference>
<name>A0A932CMC8_UNCTE</name>